<dbReference type="InterPro" id="IPR051389">
    <property type="entry name" value="Cytochrome_c_oxidase_VIc"/>
</dbReference>
<evidence type="ECO:0000256" key="7">
    <source>
        <dbReference type="ARBA" id="ARBA00023128"/>
    </source>
</evidence>
<accession>A0AAV7XPY7</accession>
<evidence type="ECO:0000256" key="2">
    <source>
        <dbReference type="ARBA" id="ARBA00004673"/>
    </source>
</evidence>
<organism evidence="10 11">
    <name type="scientific">Megalurothrips usitatus</name>
    <name type="common">bean blossom thrips</name>
    <dbReference type="NCBI Taxonomy" id="439358"/>
    <lineage>
        <taxon>Eukaryota</taxon>
        <taxon>Metazoa</taxon>
        <taxon>Ecdysozoa</taxon>
        <taxon>Arthropoda</taxon>
        <taxon>Hexapoda</taxon>
        <taxon>Insecta</taxon>
        <taxon>Pterygota</taxon>
        <taxon>Neoptera</taxon>
        <taxon>Paraneoptera</taxon>
        <taxon>Thysanoptera</taxon>
        <taxon>Terebrantia</taxon>
        <taxon>Thripoidea</taxon>
        <taxon>Thripidae</taxon>
        <taxon>Megalurothrips</taxon>
    </lineage>
</organism>
<evidence type="ECO:0000256" key="6">
    <source>
        <dbReference type="ARBA" id="ARBA00022989"/>
    </source>
</evidence>
<dbReference type="PANTHER" id="PTHR48416">
    <property type="entry name" value="CYTOCHROME C OXIDASE SUBUNIT 6C"/>
    <property type="match status" value="1"/>
</dbReference>
<comment type="subcellular location">
    <subcellularLocation>
        <location evidence="1">Mitochondrion inner membrane</location>
        <topology evidence="1">Single-pass membrane protein</topology>
    </subcellularLocation>
</comment>
<dbReference type="InterPro" id="IPR037169">
    <property type="entry name" value="Cytochrome_c_oxidase_VIc_sf"/>
</dbReference>
<evidence type="ECO:0000256" key="8">
    <source>
        <dbReference type="ARBA" id="ARBA00023136"/>
    </source>
</evidence>
<dbReference type="Pfam" id="PF02937">
    <property type="entry name" value="COX6C"/>
    <property type="match status" value="1"/>
</dbReference>
<keyword evidence="7" id="KW-0496">Mitochondrion</keyword>
<dbReference type="SUPFAM" id="SSF81415">
    <property type="entry name" value="Mitochondrial cytochrome c oxidase subunit VIc"/>
    <property type="match status" value="1"/>
</dbReference>
<reference evidence="10" key="1">
    <citation type="submission" date="2022-12" db="EMBL/GenBank/DDBJ databases">
        <title>Chromosome-level genome assembly of the bean flower thrips Megalurothrips usitatus.</title>
        <authorList>
            <person name="Ma L."/>
            <person name="Liu Q."/>
            <person name="Li H."/>
            <person name="Cai W."/>
        </authorList>
    </citation>
    <scope>NUCLEOTIDE SEQUENCE</scope>
    <source>
        <strain evidence="10">Cailab_2022a</strain>
    </source>
</reference>
<evidence type="ECO:0008006" key="12">
    <source>
        <dbReference type="Google" id="ProtNLM"/>
    </source>
</evidence>
<proteinExistence type="inferred from homology"/>
<comment type="caution">
    <text evidence="10">The sequence shown here is derived from an EMBL/GenBank/DDBJ whole genome shotgun (WGS) entry which is preliminary data.</text>
</comment>
<protein>
    <recommendedName>
        <fullName evidence="12">Mitochondrial cytochrome c oxidase subunit VIc/VIIs domain-containing protein</fullName>
    </recommendedName>
</protein>
<dbReference type="Proteomes" id="UP001075354">
    <property type="component" value="Chromosome 6"/>
</dbReference>
<feature type="transmembrane region" description="Helical" evidence="9">
    <location>
        <begin position="25"/>
        <end position="46"/>
    </location>
</feature>
<evidence type="ECO:0000256" key="3">
    <source>
        <dbReference type="ARBA" id="ARBA00007204"/>
    </source>
</evidence>
<keyword evidence="5" id="KW-0999">Mitochondrion inner membrane</keyword>
<dbReference type="InterPro" id="IPR034884">
    <property type="entry name" value="Cytochrome_c_oxidase_VIc/VIIs"/>
</dbReference>
<dbReference type="AlphaFoldDB" id="A0AAV7XPY7"/>
<dbReference type="PANTHER" id="PTHR48416:SF1">
    <property type="entry name" value="CYTOCHROME C OXIDASE SUBUNIT 6C"/>
    <property type="match status" value="1"/>
</dbReference>
<sequence length="93" mass="10564">MSASVAKLAKPQLRGHFNDYLNKTFIIASVAAAASGVAYYFGVLVAHRNRREEKFKNYNADKEFERLRDLGFFWSVGPKDPSKALYNFKGEMP</sequence>
<keyword evidence="6 9" id="KW-1133">Transmembrane helix</keyword>
<comment type="similarity">
    <text evidence="3">Belongs to the cytochrome c oxidase subunit 6c family.</text>
</comment>
<dbReference type="EMBL" id="JAPTSV010000006">
    <property type="protein sequence ID" value="KAJ1527043.1"/>
    <property type="molecule type" value="Genomic_DNA"/>
</dbReference>
<evidence type="ECO:0000313" key="10">
    <source>
        <dbReference type="EMBL" id="KAJ1527043.1"/>
    </source>
</evidence>
<dbReference type="Gene3D" id="4.10.93.10">
    <property type="entry name" value="Mitochondrial cytochrome c oxidase subunit VIc/VIIs"/>
    <property type="match status" value="1"/>
</dbReference>
<gene>
    <name evidence="10" type="ORF">ONE63_008584</name>
</gene>
<evidence type="ECO:0000313" key="11">
    <source>
        <dbReference type="Proteomes" id="UP001075354"/>
    </source>
</evidence>
<name>A0AAV7XPY7_9NEOP</name>
<comment type="pathway">
    <text evidence="2">Energy metabolism; oxidative phosphorylation.</text>
</comment>
<evidence type="ECO:0000256" key="5">
    <source>
        <dbReference type="ARBA" id="ARBA00022792"/>
    </source>
</evidence>
<evidence type="ECO:0000256" key="4">
    <source>
        <dbReference type="ARBA" id="ARBA00022692"/>
    </source>
</evidence>
<evidence type="ECO:0000256" key="1">
    <source>
        <dbReference type="ARBA" id="ARBA00004434"/>
    </source>
</evidence>
<dbReference type="GO" id="GO:0005743">
    <property type="term" value="C:mitochondrial inner membrane"/>
    <property type="evidence" value="ECO:0007669"/>
    <property type="project" value="UniProtKB-SubCell"/>
</dbReference>
<keyword evidence="4 9" id="KW-0812">Transmembrane</keyword>
<keyword evidence="8 9" id="KW-0472">Membrane</keyword>
<keyword evidence="11" id="KW-1185">Reference proteome</keyword>
<evidence type="ECO:0000256" key="9">
    <source>
        <dbReference type="SAM" id="Phobius"/>
    </source>
</evidence>